<dbReference type="InterPro" id="IPR040181">
    <property type="entry name" value="PKHG5/7"/>
</dbReference>
<feature type="domain" description="PH" evidence="1">
    <location>
        <begin position="328"/>
        <end position="461"/>
    </location>
</feature>
<name>A0A7N4Q1U5_SARHA</name>
<sequence>MGTVRSDLSVSLQHNSGLFQHRRSSVVVNLPGLEVFPGDLLVPDGVASYLCHPALLLNSEPKKPRWPFSKKGVQSKDKQKQAFDLENCLSTIKITDYSGNEFHSLKVFMNTLKYLQNYECLLDVDIWRLFANLEELSQVSLGFLSCFFSTIKDYINSSGSASSMDFISVLSKHFRGRLCQSHQIYCLNYTSAIFYLESLRQREDFGIYLKWCEKHDQCKRLHLSELLVTPLHRLTRYPMLLKNIWKRSIDAKEKITLYSLKEKVEKAIRDLEGKVKWLDNFQKFRYLQEIIVWPPLWDRDKRFFIPECLKHIFKEHMADNILSPTNRHLLHEGKLTLAESIRFLDVYLFLFDDFLLITKTKHNKKKLGGSDIGLVCPSLTPELQAMIKEGGSCTVLDQPIPLDRLVVKNIDPFHISVFGLRNAFLLQHKNRYQQCIAAFLLQAQTETAKKTWMAQIKRATSCFMKRYETKKSPFTLPAESSEI</sequence>
<dbReference type="Pfam" id="PF00621">
    <property type="entry name" value="RhoGEF"/>
    <property type="match status" value="1"/>
</dbReference>
<dbReference type="Ensembl" id="ENSSHAT00000031467.1">
    <property type="protein sequence ID" value="ENSSHAP00000045869.1"/>
    <property type="gene ID" value="ENSSHAG00000015586.2"/>
</dbReference>
<keyword evidence="4" id="KW-1185">Reference proteome</keyword>
<dbReference type="PANTHER" id="PTHR13217:SF6">
    <property type="entry name" value="PLECKSTRIN HOMOLOGY DOMAIN-CONTAINING FAMILY G MEMBER 7"/>
    <property type="match status" value="1"/>
</dbReference>
<reference evidence="3" key="2">
    <citation type="submission" date="2025-08" db="UniProtKB">
        <authorList>
            <consortium name="Ensembl"/>
        </authorList>
    </citation>
    <scope>IDENTIFICATION</scope>
</reference>
<dbReference type="SMART" id="SM00233">
    <property type="entry name" value="PH"/>
    <property type="match status" value="1"/>
</dbReference>
<dbReference type="Proteomes" id="UP000007648">
    <property type="component" value="Unassembled WGS sequence"/>
</dbReference>
<dbReference type="PROSITE" id="PS50003">
    <property type="entry name" value="PH_DOMAIN"/>
    <property type="match status" value="1"/>
</dbReference>
<dbReference type="GO" id="GO:0005085">
    <property type="term" value="F:guanyl-nucleotide exchange factor activity"/>
    <property type="evidence" value="ECO:0007669"/>
    <property type="project" value="InterPro"/>
</dbReference>
<dbReference type="SMART" id="SM00325">
    <property type="entry name" value="RhoGEF"/>
    <property type="match status" value="1"/>
</dbReference>
<feature type="domain" description="DH" evidence="2">
    <location>
        <begin position="129"/>
        <end position="281"/>
    </location>
</feature>
<gene>
    <name evidence="3" type="primary">PLEKHG7</name>
</gene>
<evidence type="ECO:0000313" key="3">
    <source>
        <dbReference type="Ensembl" id="ENSSHAP00000045869.1"/>
    </source>
</evidence>
<evidence type="ECO:0000313" key="4">
    <source>
        <dbReference type="Proteomes" id="UP000007648"/>
    </source>
</evidence>
<dbReference type="InterPro" id="IPR001849">
    <property type="entry name" value="PH_domain"/>
</dbReference>
<accession>A0A7N4Q1U5</accession>
<proteinExistence type="predicted"/>
<dbReference type="SUPFAM" id="SSF48065">
    <property type="entry name" value="DBL homology domain (DH-domain)"/>
    <property type="match status" value="1"/>
</dbReference>
<dbReference type="PANTHER" id="PTHR13217">
    <property type="entry name" value="PLECKSTRIN HOMOLOGY DOMAIN-CONTAINING FAMILY G MEMBER 7"/>
    <property type="match status" value="1"/>
</dbReference>
<reference evidence="3" key="3">
    <citation type="submission" date="2025-09" db="UniProtKB">
        <authorList>
            <consortium name="Ensembl"/>
        </authorList>
    </citation>
    <scope>IDENTIFICATION</scope>
</reference>
<dbReference type="AlphaFoldDB" id="A0A7N4Q1U5"/>
<evidence type="ECO:0000259" key="2">
    <source>
        <dbReference type="PROSITE" id="PS50010"/>
    </source>
</evidence>
<reference evidence="3 4" key="1">
    <citation type="journal article" date="2011" name="Proc. Natl. Acad. Sci. U.S.A.">
        <title>Genetic diversity and population structure of the endangered marsupial Sarcophilus harrisii (Tasmanian devil).</title>
        <authorList>
            <person name="Miller W."/>
            <person name="Hayes V.M."/>
            <person name="Ratan A."/>
            <person name="Petersen D.C."/>
            <person name="Wittekindt N.E."/>
            <person name="Miller J."/>
            <person name="Walenz B."/>
            <person name="Knight J."/>
            <person name="Qi J."/>
            <person name="Zhao F."/>
            <person name="Wang Q."/>
            <person name="Bedoya-Reina O.C."/>
            <person name="Katiyar N."/>
            <person name="Tomsho L.P."/>
            <person name="Kasson L.M."/>
            <person name="Hardie R.A."/>
            <person name="Woodbridge P."/>
            <person name="Tindall E.A."/>
            <person name="Bertelsen M.F."/>
            <person name="Dixon D."/>
            <person name="Pyecroft S."/>
            <person name="Helgen K.M."/>
            <person name="Lesk A.M."/>
            <person name="Pringle T.H."/>
            <person name="Patterson N."/>
            <person name="Zhang Y."/>
            <person name="Kreiss A."/>
            <person name="Woods G.M."/>
            <person name="Jones M.E."/>
            <person name="Schuster S.C."/>
        </authorList>
    </citation>
    <scope>NUCLEOTIDE SEQUENCE [LARGE SCALE GENOMIC DNA]</scope>
</reference>
<dbReference type="InterPro" id="IPR035899">
    <property type="entry name" value="DBL_dom_sf"/>
</dbReference>
<dbReference type="Gene3D" id="2.30.29.30">
    <property type="entry name" value="Pleckstrin-homology domain (PH domain)/Phosphotyrosine-binding domain (PTB)"/>
    <property type="match status" value="1"/>
</dbReference>
<dbReference type="SUPFAM" id="SSF50729">
    <property type="entry name" value="PH domain-like"/>
    <property type="match status" value="1"/>
</dbReference>
<dbReference type="PROSITE" id="PS50010">
    <property type="entry name" value="DH_2"/>
    <property type="match status" value="1"/>
</dbReference>
<dbReference type="InterPro" id="IPR011993">
    <property type="entry name" value="PH-like_dom_sf"/>
</dbReference>
<dbReference type="Gene3D" id="1.20.900.10">
    <property type="entry name" value="Dbl homology (DH) domain"/>
    <property type="match status" value="1"/>
</dbReference>
<dbReference type="InterPro" id="IPR000219">
    <property type="entry name" value="DH_dom"/>
</dbReference>
<dbReference type="GO" id="GO:0007266">
    <property type="term" value="P:Rho protein signal transduction"/>
    <property type="evidence" value="ECO:0007669"/>
    <property type="project" value="TreeGrafter"/>
</dbReference>
<evidence type="ECO:0000259" key="1">
    <source>
        <dbReference type="PROSITE" id="PS50003"/>
    </source>
</evidence>
<dbReference type="GeneTree" id="ENSGT00510000046843"/>
<organism evidence="3 4">
    <name type="scientific">Sarcophilus harrisii</name>
    <name type="common">Tasmanian devil</name>
    <name type="synonym">Sarcophilus laniarius</name>
    <dbReference type="NCBI Taxonomy" id="9305"/>
    <lineage>
        <taxon>Eukaryota</taxon>
        <taxon>Metazoa</taxon>
        <taxon>Chordata</taxon>
        <taxon>Craniata</taxon>
        <taxon>Vertebrata</taxon>
        <taxon>Euteleostomi</taxon>
        <taxon>Mammalia</taxon>
        <taxon>Metatheria</taxon>
        <taxon>Dasyuromorphia</taxon>
        <taxon>Dasyuridae</taxon>
        <taxon>Sarcophilus</taxon>
    </lineage>
</organism>
<protein>
    <submittedName>
        <fullName evidence="3">Pleckstrin homology and RhoGEF domain containing G7</fullName>
    </submittedName>
</protein>
<dbReference type="CDD" id="cd13245">
    <property type="entry name" value="PH_PLEKHG7"/>
    <property type="match status" value="1"/>
</dbReference>